<feature type="chain" id="PRO_5004298256" evidence="1">
    <location>
        <begin position="20"/>
        <end position="181"/>
    </location>
</feature>
<keyword evidence="3" id="KW-1185">Reference proteome</keyword>
<dbReference type="PhylomeDB" id="Q7YTI7"/>
<dbReference type="Bgee" id="WBGene00013329">
    <property type="expression patterns" value="Expressed in adult organism and 2 other cell types or tissues"/>
</dbReference>
<dbReference type="EMBL" id="BX284604">
    <property type="protein sequence ID" value="CAE18023.1"/>
    <property type="molecule type" value="Genomic_DNA"/>
</dbReference>
<organism evidence="2 3">
    <name type="scientific">Caenorhabditis elegans</name>
    <dbReference type="NCBI Taxonomy" id="6239"/>
    <lineage>
        <taxon>Eukaryota</taxon>
        <taxon>Metazoa</taxon>
        <taxon>Ecdysozoa</taxon>
        <taxon>Nematoda</taxon>
        <taxon>Chromadorea</taxon>
        <taxon>Rhabditida</taxon>
        <taxon>Rhabditina</taxon>
        <taxon>Rhabditomorpha</taxon>
        <taxon>Rhabditoidea</taxon>
        <taxon>Rhabditidae</taxon>
        <taxon>Peloderinae</taxon>
        <taxon>Caenorhabditis</taxon>
    </lineage>
</organism>
<protein>
    <submittedName>
        <fullName evidence="2">DUF19 domain-containing protein</fullName>
    </submittedName>
</protein>
<feature type="signal peptide" evidence="1">
    <location>
        <begin position="1"/>
        <end position="19"/>
    </location>
</feature>
<dbReference type="Proteomes" id="UP000001940">
    <property type="component" value="Chromosome IV"/>
</dbReference>
<evidence type="ECO:0000313" key="4">
    <source>
        <dbReference type="WormBase" id="Y57G11C.40"/>
    </source>
</evidence>
<dbReference type="PANTHER" id="PTHR36956:SF1">
    <property type="entry name" value="DUF19 DOMAIN-CONTAINING PROTEIN"/>
    <property type="match status" value="1"/>
</dbReference>
<proteinExistence type="evidence at protein level"/>
<dbReference type="PaxDb" id="6239-Y57G11C.40"/>
<keyword evidence="1" id="KW-0732">Signal</keyword>
<keyword evidence="5" id="KW-1267">Proteomics identification</keyword>
<sequence length="181" mass="20780">MSFFFQFSIVFLVFSGVFAQPTHEECREELKRAVDCAKIVSPSIYEFTDEKTFQENKKTVEQSRKCTGELQCDVTKSIVKMDSAKLEFVEKLSKINWCTGNNVYSKVKQQCAKSTKAAKQSCSSYSEFVTCIEENLAKQPSCTQEDVEKFKTFSNLIIEICNLKMDHIKAFSDFKKADFIQ</sequence>
<evidence type="ECO:0000313" key="2">
    <source>
        <dbReference type="EMBL" id="CAE18023.1"/>
    </source>
</evidence>
<reference evidence="2 3" key="1">
    <citation type="journal article" date="1998" name="Science">
        <title>Genome sequence of the nematode C. elegans: a platform for investigating biology.</title>
        <authorList>
            <consortium name="The C. elegans sequencing consortium"/>
            <person name="Sulson J.E."/>
            <person name="Waterston R."/>
        </authorList>
    </citation>
    <scope>NUCLEOTIDE SEQUENCE [LARGE SCALE GENOMIC DNA]</scope>
    <source>
        <strain evidence="2 3">Bristol N2</strain>
    </source>
</reference>
<dbReference type="RefSeq" id="NP_001023524.1">
    <property type="nucleotide sequence ID" value="NM_001028353.1"/>
</dbReference>
<gene>
    <name evidence="2" type="ORF">CELE_Y57G11C.40</name>
    <name evidence="2 4" type="ORF">Y57G11C.40</name>
</gene>
<dbReference type="WormBase" id="Y57G11C.40">
    <property type="protein sequence ID" value="CE35117"/>
    <property type="gene ID" value="WBGene00013329"/>
</dbReference>
<dbReference type="HOGENOM" id="CLU_127842_0_0_1"/>
<evidence type="ECO:0007829" key="5">
    <source>
        <dbReference type="PeptideAtlas" id="Q7YTI7"/>
    </source>
</evidence>
<dbReference type="AlphaFoldDB" id="Q7YTI7"/>
<dbReference type="PeptideAtlas" id="Q7YTI7"/>
<dbReference type="InParanoid" id="Q7YTI7"/>
<dbReference type="eggNOG" id="ENOG502TJ6R">
    <property type="taxonomic scope" value="Eukaryota"/>
</dbReference>
<dbReference type="KEGG" id="cel:CELE_Y57G11C.40"/>
<evidence type="ECO:0000313" key="3">
    <source>
        <dbReference type="Proteomes" id="UP000001940"/>
    </source>
</evidence>
<dbReference type="FunCoup" id="Q7YTI7">
    <property type="interactions" value="121"/>
</dbReference>
<dbReference type="UCSC" id="Y57G11C.40">
    <property type="organism name" value="c. elegans"/>
</dbReference>
<accession>Q7YTI7</accession>
<dbReference type="CTD" id="3564799"/>
<dbReference type="GeneID" id="3564799"/>
<evidence type="ECO:0000256" key="1">
    <source>
        <dbReference type="SAM" id="SignalP"/>
    </source>
</evidence>
<dbReference type="OMA" id="YMDIMER"/>
<name>Q7YTI7_CAEEL</name>
<dbReference type="AGR" id="WB:WBGene00013329"/>
<dbReference type="PANTHER" id="PTHR36956">
    <property type="entry name" value="UTERINE LUMIN EXPRESSED/LOCAILIZED-RELATED"/>
    <property type="match status" value="1"/>
</dbReference>